<dbReference type="GO" id="GO:0005524">
    <property type="term" value="F:ATP binding"/>
    <property type="evidence" value="ECO:0007669"/>
    <property type="project" value="UniProtKB-UniRule"/>
</dbReference>
<evidence type="ECO:0000256" key="19">
    <source>
        <dbReference type="PROSITE-ProRule" id="PRU10141"/>
    </source>
</evidence>
<feature type="compositionally biased region" description="Low complexity" evidence="21">
    <location>
        <begin position="105"/>
        <end position="121"/>
    </location>
</feature>
<feature type="domain" description="Protein kinase" evidence="23">
    <location>
        <begin position="1378"/>
        <end position="1666"/>
    </location>
</feature>
<evidence type="ECO:0000256" key="7">
    <source>
        <dbReference type="ARBA" id="ARBA00022527"/>
    </source>
</evidence>
<feature type="region of interest" description="Disordered" evidence="21">
    <location>
        <begin position="65"/>
        <end position="124"/>
    </location>
</feature>
<dbReference type="PROSITE" id="PS00107">
    <property type="entry name" value="PROTEIN_KINASE_ATP"/>
    <property type="match status" value="1"/>
</dbReference>
<comment type="caution">
    <text evidence="24">The sequence shown here is derived from an EMBL/GenBank/DDBJ whole genome shotgun (WGS) entry which is preliminary data.</text>
</comment>
<dbReference type="SUPFAM" id="SSF56112">
    <property type="entry name" value="Protein kinase-like (PK-like)"/>
    <property type="match status" value="1"/>
</dbReference>
<dbReference type="InterPro" id="IPR005026">
    <property type="entry name" value="SAPAP"/>
</dbReference>
<feature type="region of interest" description="Disordered" evidence="21">
    <location>
        <begin position="1050"/>
        <end position="1131"/>
    </location>
</feature>
<keyword evidence="16" id="KW-0675">Receptor</keyword>
<evidence type="ECO:0000256" key="8">
    <source>
        <dbReference type="ARBA" id="ARBA00022679"/>
    </source>
</evidence>
<keyword evidence="12" id="KW-0418">Kinase</keyword>
<dbReference type="FunFam" id="1.20.1160.11:FF:000001">
    <property type="entry name" value="Paired amphipathic helix protein Sin3"/>
    <property type="match status" value="1"/>
</dbReference>
<evidence type="ECO:0000256" key="6">
    <source>
        <dbReference type="ARBA" id="ARBA00022491"/>
    </source>
</evidence>
<feature type="region of interest" description="Disordered" evidence="21">
    <location>
        <begin position="433"/>
        <end position="468"/>
    </location>
</feature>
<feature type="coiled-coil region" evidence="20">
    <location>
        <begin position="2630"/>
        <end position="2659"/>
    </location>
</feature>
<evidence type="ECO:0000256" key="13">
    <source>
        <dbReference type="ARBA" id="ARBA00022840"/>
    </source>
</evidence>
<dbReference type="GO" id="GO:0016020">
    <property type="term" value="C:membrane"/>
    <property type="evidence" value="ECO:0007669"/>
    <property type="project" value="UniProtKB-SubCell"/>
</dbReference>
<feature type="binding site" evidence="19">
    <location>
        <position position="1405"/>
    </location>
    <ligand>
        <name>ATP</name>
        <dbReference type="ChEBI" id="CHEBI:30616"/>
    </ligand>
</feature>
<feature type="region of interest" description="Disordered" evidence="21">
    <location>
        <begin position="1913"/>
        <end position="1936"/>
    </location>
</feature>
<evidence type="ECO:0000256" key="15">
    <source>
        <dbReference type="ARBA" id="ARBA00023136"/>
    </source>
</evidence>
<evidence type="ECO:0000256" key="22">
    <source>
        <dbReference type="SAM" id="Phobius"/>
    </source>
</evidence>
<keyword evidence="9 22" id="KW-0812">Transmembrane</keyword>
<dbReference type="EC" id="2.7.11.30" evidence="5"/>
<dbReference type="InterPro" id="IPR036600">
    <property type="entry name" value="PAH_sf"/>
</dbReference>
<evidence type="ECO:0000256" key="12">
    <source>
        <dbReference type="ARBA" id="ARBA00022777"/>
    </source>
</evidence>
<feature type="compositionally biased region" description="Polar residues" evidence="21">
    <location>
        <begin position="2390"/>
        <end position="2420"/>
    </location>
</feature>
<dbReference type="PRINTS" id="PR00653">
    <property type="entry name" value="ACTIVIN2R"/>
</dbReference>
<accession>A0A8J6HAE7</accession>
<evidence type="ECO:0000256" key="21">
    <source>
        <dbReference type="SAM" id="MobiDB-lite"/>
    </source>
</evidence>
<feature type="region of interest" description="Disordered" evidence="21">
    <location>
        <begin position="745"/>
        <end position="786"/>
    </location>
</feature>
<dbReference type="GO" id="GO:0003714">
    <property type="term" value="F:transcription corepressor activity"/>
    <property type="evidence" value="ECO:0007669"/>
    <property type="project" value="InterPro"/>
</dbReference>
<gene>
    <name evidence="24" type="ORF">GEV33_011863</name>
</gene>
<dbReference type="InterPro" id="IPR003822">
    <property type="entry name" value="PAH"/>
</dbReference>
<keyword evidence="7" id="KW-0723">Serine/threonine-protein kinase</keyword>
<keyword evidence="15 22" id="KW-0472">Membrane</keyword>
<keyword evidence="17 18" id="KW-0539">Nucleus</keyword>
<keyword evidence="10" id="KW-0732">Signal</keyword>
<comment type="similarity">
    <text evidence="3">Belongs to the SAPAP family.</text>
</comment>
<organism evidence="24 25">
    <name type="scientific">Tenebrio molitor</name>
    <name type="common">Yellow mealworm beetle</name>
    <dbReference type="NCBI Taxonomy" id="7067"/>
    <lineage>
        <taxon>Eukaryota</taxon>
        <taxon>Metazoa</taxon>
        <taxon>Ecdysozoa</taxon>
        <taxon>Arthropoda</taxon>
        <taxon>Hexapoda</taxon>
        <taxon>Insecta</taxon>
        <taxon>Pterygota</taxon>
        <taxon>Neoptera</taxon>
        <taxon>Endopterygota</taxon>
        <taxon>Coleoptera</taxon>
        <taxon>Polyphaga</taxon>
        <taxon>Cucujiformia</taxon>
        <taxon>Tenebrionidae</taxon>
        <taxon>Tenebrio</taxon>
    </lineage>
</organism>
<evidence type="ECO:0000313" key="24">
    <source>
        <dbReference type="EMBL" id="KAH0810928.1"/>
    </source>
</evidence>
<evidence type="ECO:0000256" key="11">
    <source>
        <dbReference type="ARBA" id="ARBA00022741"/>
    </source>
</evidence>
<proteinExistence type="inferred from homology"/>
<feature type="compositionally biased region" description="Basic and acidic residues" evidence="21">
    <location>
        <begin position="1074"/>
        <end position="1123"/>
    </location>
</feature>
<protein>
    <recommendedName>
        <fullName evidence="5">receptor protein serine/threonine kinase</fullName>
        <ecNumber evidence="5">2.7.11.30</ecNumber>
    </recommendedName>
</protein>
<feature type="compositionally biased region" description="Basic and acidic residues" evidence="21">
    <location>
        <begin position="2117"/>
        <end position="2126"/>
    </location>
</feature>
<dbReference type="SMART" id="SM00761">
    <property type="entry name" value="HDAC_interact"/>
    <property type="match status" value="1"/>
</dbReference>
<keyword evidence="6" id="KW-0678">Repressor</keyword>
<feature type="region of interest" description="Disordered" evidence="21">
    <location>
        <begin position="2377"/>
        <end position="2420"/>
    </location>
</feature>
<feature type="region of interest" description="Disordered" evidence="21">
    <location>
        <begin position="2177"/>
        <end position="2197"/>
    </location>
</feature>
<dbReference type="GO" id="GO:0004675">
    <property type="term" value="F:transmembrane receptor protein serine/threonine kinase activity"/>
    <property type="evidence" value="ECO:0007669"/>
    <property type="project" value="UniProtKB-EC"/>
</dbReference>
<feature type="compositionally biased region" description="Polar residues" evidence="21">
    <location>
        <begin position="2179"/>
        <end position="2197"/>
    </location>
</feature>
<dbReference type="Pfam" id="PF08295">
    <property type="entry name" value="Sin3_corepress"/>
    <property type="match status" value="1"/>
</dbReference>
<dbReference type="InterPro" id="IPR000719">
    <property type="entry name" value="Prot_kinase_dom"/>
</dbReference>
<name>A0A8J6HAE7_TENMO</name>
<keyword evidence="8" id="KW-0808">Transferase</keyword>
<dbReference type="FunFam" id="1.20.1160.11:FF:000004">
    <property type="entry name" value="Paired amphipathic helix protein Sin3a"/>
    <property type="match status" value="1"/>
</dbReference>
<dbReference type="InterPro" id="IPR001245">
    <property type="entry name" value="Ser-Thr/Tyr_kinase_cat_dom"/>
</dbReference>
<dbReference type="InterPro" id="IPR011009">
    <property type="entry name" value="Kinase-like_dom_sf"/>
</dbReference>
<keyword evidence="11 19" id="KW-0547">Nucleotide-binding</keyword>
<evidence type="ECO:0000256" key="20">
    <source>
        <dbReference type="SAM" id="Coils"/>
    </source>
</evidence>
<dbReference type="GO" id="GO:0000122">
    <property type="term" value="P:negative regulation of transcription by RNA polymerase II"/>
    <property type="evidence" value="ECO:0007669"/>
    <property type="project" value="TreeGrafter"/>
</dbReference>
<reference evidence="24" key="1">
    <citation type="journal article" date="2020" name="J Insects Food Feed">
        <title>The yellow mealworm (Tenebrio molitor) genome: a resource for the emerging insects as food and feed industry.</title>
        <authorList>
            <person name="Eriksson T."/>
            <person name="Andere A."/>
            <person name="Kelstrup H."/>
            <person name="Emery V."/>
            <person name="Picard C."/>
        </authorList>
    </citation>
    <scope>NUCLEOTIDE SEQUENCE</scope>
    <source>
        <strain evidence="24">Stoneville</strain>
        <tissue evidence="24">Whole head</tissue>
    </source>
</reference>
<dbReference type="Gene3D" id="1.20.1160.11">
    <property type="entry name" value="Paired amphipathic helix"/>
    <property type="match status" value="2"/>
</dbReference>
<evidence type="ECO:0000256" key="4">
    <source>
        <dbReference type="ARBA" id="ARBA00009605"/>
    </source>
</evidence>
<dbReference type="Pfam" id="PF03359">
    <property type="entry name" value="GKAP"/>
    <property type="match status" value="1"/>
</dbReference>
<evidence type="ECO:0000256" key="2">
    <source>
        <dbReference type="ARBA" id="ARBA00004479"/>
    </source>
</evidence>
<dbReference type="Pfam" id="PF02671">
    <property type="entry name" value="PAH"/>
    <property type="match status" value="2"/>
</dbReference>
<keyword evidence="25" id="KW-1185">Reference proteome</keyword>
<keyword evidence="13 19" id="KW-0067">ATP-binding</keyword>
<keyword evidence="20" id="KW-0175">Coiled coil</keyword>
<evidence type="ECO:0000313" key="25">
    <source>
        <dbReference type="Proteomes" id="UP000719412"/>
    </source>
</evidence>
<dbReference type="InterPro" id="IPR013194">
    <property type="entry name" value="HDAC_interact_dom"/>
</dbReference>
<dbReference type="InterPro" id="IPR031693">
    <property type="entry name" value="Sin3_C"/>
</dbReference>
<feature type="compositionally biased region" description="Polar residues" evidence="21">
    <location>
        <begin position="441"/>
        <end position="451"/>
    </location>
</feature>
<evidence type="ECO:0000256" key="10">
    <source>
        <dbReference type="ARBA" id="ARBA00022729"/>
    </source>
</evidence>
<evidence type="ECO:0000256" key="3">
    <source>
        <dbReference type="ARBA" id="ARBA00008839"/>
    </source>
</evidence>
<dbReference type="PROSITE" id="PS50011">
    <property type="entry name" value="PROTEIN_KINASE_DOM"/>
    <property type="match status" value="1"/>
</dbReference>
<dbReference type="Gene3D" id="1.10.510.10">
    <property type="entry name" value="Transferase(Phosphotransferase) domain 1"/>
    <property type="match status" value="1"/>
</dbReference>
<evidence type="ECO:0000256" key="1">
    <source>
        <dbReference type="ARBA" id="ARBA00004123"/>
    </source>
</evidence>
<dbReference type="Gene3D" id="3.30.200.20">
    <property type="entry name" value="Phosphorylase Kinase, domain 1"/>
    <property type="match status" value="1"/>
</dbReference>
<dbReference type="PANTHER" id="PTHR12346">
    <property type="entry name" value="SIN3B-RELATED"/>
    <property type="match status" value="1"/>
</dbReference>
<dbReference type="SUPFAM" id="SSF47762">
    <property type="entry name" value="PAH2 domain"/>
    <property type="match status" value="2"/>
</dbReference>
<dbReference type="GO" id="GO:0070822">
    <property type="term" value="C:Sin3-type complex"/>
    <property type="evidence" value="ECO:0007669"/>
    <property type="project" value="TreeGrafter"/>
</dbReference>
<feature type="compositionally biased region" description="Polar residues" evidence="21">
    <location>
        <begin position="73"/>
        <end position="96"/>
    </location>
</feature>
<sequence>MKRLRVDETLKEGSGSPATAALYNQSLQNTSSSLAYSNTGTVKVVSEGMQSGLYPPPPVSYGAMPAATVPHSGKTSAMQPLSVSGHSQLRTAGSSPPTAPMQDMQQQQQQQPQQSQQQQSPGSNFQRLKVEDALSYLDLVKFKFGSKPQVYNDFLDIMKEFKSQSIDTPGVIQRVSNLFKGFPDLIVGFNTFLPPGYKIEVQKSDQGYAFQVSVSMPSPTGNMPSDPQQQKMIMRGSGTINMSNSVPLTTMPPCQPLSLTQHVPPVAPQATPSIPVVHHSSSYGSGAPTYNNSMSLSAAQVAVSQALQGHTDTPQNQPVQFNHAINYVNKIKNRFQDQPEKYKRFLDILHIYQKEQRTMKESSSGGSGGKHLTEQEVYSQVAKLFENQSDLLAEFGQFLPDATSHINPAPASDHSVVKKPPTKQPYRENIMERPSHKPSHISGQLKRSPTYTPMMHRDAPPPKKHKMSSCRDVTLAEAGKFPELMRWFREFLGQNEVESLPYNASRTERPQGETALEIDLTTAKRLGASYCVIPPAQEGLSCSGRTQLCKEVLNDQWVSFPTWSEDSTFVSSRKTQYEEYMYRCEDERFELDVVIETNASTIRVLEGVNKKLSRMNAEDVAKYRLDDCLGGSSPTLHQRALKRIYGDKAQDIIDGLKRNPQTAVPVVLRRLKAKEEEWREAQKGFNKIWREQNEKYYLKSLDHQESKQLSNMFYEDEVLQPAACAVVLGYVYVGAALSDKSELPFENHDEKEDGDDSPISSPNAINPKGKSDASPGKSPGRLDGEMDIKTDADCKEEDIKVPLHAQVSDPDEAYTLFMANNNWYIFLRLHAVLCERLAKIYERAVILAAEEAKSRTGRKESTAVALRLKPKPQIEVEDYYVAFLDMVKNLLDGNMDANTYEDTLREMFGIHAYIAFTLDKVVSYAVRQLQHCVTERTAIACTDLFSKEQKRGATGGPCATAHKRAHLELAYQRSGEKAVQDENCFKIYIYKRDCRMTMELLDTDSEDPKKVDDAKKWSAYKECYSDIANVDNKPRSPVYLNRNLRIYKKRMGHHNKTGDKKNSVNNQGESSSDDQNKKTQDNEENKKSSRLDDGDKKFGILDELERKLIERPPPERNQTDHPGYEVSDETQCKFNSQDSKIMFTVNKDSFLYKISAFSKARKTHPEITKRLSSKFRAWLKKWASANVSDVQHKQCTDWLMGRGEGVVPNRTRVLTDNDLSRTPYVSYNSAIKDNSKDFILCAKAVGLITHITEDGGPEEISTESPDEKCIKNYCYTLWREDPHEGTKTIMGQEDMCNVNFTDAYVPAEDFPPSTTELAPKKSVKSFIWIGAVVSFIIITIIALPTSYYLWKKKPKKSDVESCQQHPVPSSADYSLDKLKLLNVIGQGRYGCVWQGVIDDQEVAVKVFAAHHRNYFLNEDEMYKLSGENSALLKCFGGGEYMVASGGLADYLLLLSLEQECLQEYLKNHTLDLVTLSKMSLGVARGLAHLHSDLGKPCIAHRDINSRNILVRSDLTCCICDLGLAVVPRLAENKSISEAGTLRYMAPEVLEGAVNLRDCESALKQIDIYALGLVLWELGIRCTDMQNSEPPSYSPPFYKEAGENPTLEQMQTLVSRHKARPLWPPSWKDTAAARLLCETAEDCWDQDAEARLTSLCVVERLLELPLLKGRVLHSMHPPASPTPLINNNHLHDHQIDMSVGTVETLLSPSEEHCKNSNQLVACVTPLQPYQGRNPCLERNLLSGSSDSLLIDKSSKHCTSSEFQNLITNDFLNYQINYRAMPIPYLQNAVHGSPKQSNTSSETSKSKFKWNSFMKLFPNKKFNSDDNSSKATQVKLNAKLVNGFGQNGVTTSLLAESETKRPSTLPLTLKSQENALNSCGVTQILKRKNSLSRQRSLEQFNEVFSSISDLSRLKDPSQRIKTPGDVPPSVRRTRGKAAKESARFSLYDDRMMCRGQWGSAPDLEPPVPPKLPQLNDLQDRDSQLPQKIKIGYIQQHSCGCPTATVADTELYKRQYAMRIFYLLAVASTATAAAAEEFINPALFDLPEDRSTVLLLGVTRIPTSPLPARRPCTLPLDPNLPFSPPPDNSQKSSAQARRTSFSTRRQQIARRSSSVRRRTEKTDSSDDLGKCSGENPVAATVTPSNCASCNENASETVMDRSVDSIGTCSLDVEASADLSDWSEASSGGTLRSASLKTPSTEPHLPSYLSLACTVNGYSTTTNYDPVRLARSRDTSPHRLDHDNLTPKNVPTYCIQNNLLSPPNLVPLPTHIKPKMSENTLTQQYQSAKTMTFQKHTESHFTSNLFGKDAIDACYDHTPLKTKCVSFESKSFTSTVNGQSKCSIESTVREYSSKTETKSFIQQRVERLYGPGALAQGFFVTKRQKHRDSESENDNSFDTSNEVNNSKNENGTSESIMKQSNSSPALPVLRHLRPEFRAQLPIISPRKGVETSMQKSSTVPTLTDETKINGHSKQITASEGGNIAKTTIAEESGEKDGHYFLKILQNETNRLLKLADNVEIELSNDDLPEEIVGKIHSAAGKARLLVSQKMQQFKGLCTNNITQSETEAFPTTNEDLQGFWDMVMLQVDQVDALFKEIDTIKANNWKEVKPEIVTKASANGKSKKVVNRIKPVSAANEEARKKREAQRKQMIEERRRAMKAQNRAVESIEIFVPECS</sequence>
<dbReference type="EMBL" id="JABDTM020027165">
    <property type="protein sequence ID" value="KAH0810928.1"/>
    <property type="molecule type" value="Genomic_DNA"/>
</dbReference>
<keyword evidence="14 22" id="KW-1133">Transmembrane helix</keyword>
<dbReference type="PROSITE" id="PS51477">
    <property type="entry name" value="PAH"/>
    <property type="match status" value="2"/>
</dbReference>
<evidence type="ECO:0000256" key="9">
    <source>
        <dbReference type="ARBA" id="ARBA00022692"/>
    </source>
</evidence>
<dbReference type="Pfam" id="PF07714">
    <property type="entry name" value="PK_Tyr_Ser-Thr"/>
    <property type="match status" value="1"/>
</dbReference>
<comment type="subcellular location">
    <subcellularLocation>
        <location evidence="2">Membrane</location>
        <topology evidence="2">Single-pass type I membrane protein</topology>
    </subcellularLocation>
    <subcellularLocation>
        <location evidence="1 18">Nucleus</location>
    </subcellularLocation>
</comment>
<dbReference type="InterPro" id="IPR000333">
    <property type="entry name" value="TGFB_receptor"/>
</dbReference>
<feature type="transmembrane region" description="Helical" evidence="22">
    <location>
        <begin position="1326"/>
        <end position="1350"/>
    </location>
</feature>
<dbReference type="InterPro" id="IPR017441">
    <property type="entry name" value="Protein_kinase_ATP_BS"/>
</dbReference>
<evidence type="ECO:0000256" key="17">
    <source>
        <dbReference type="ARBA" id="ARBA00023242"/>
    </source>
</evidence>
<dbReference type="Pfam" id="PF16879">
    <property type="entry name" value="Sin3a_C"/>
    <property type="match status" value="1"/>
</dbReference>
<dbReference type="Proteomes" id="UP000719412">
    <property type="component" value="Unassembled WGS sequence"/>
</dbReference>
<dbReference type="PANTHER" id="PTHR12346:SF0">
    <property type="entry name" value="SIN3A, ISOFORM G"/>
    <property type="match status" value="1"/>
</dbReference>
<evidence type="ECO:0000259" key="23">
    <source>
        <dbReference type="PROSITE" id="PS50011"/>
    </source>
</evidence>
<evidence type="ECO:0000256" key="18">
    <source>
        <dbReference type="PROSITE-ProRule" id="PRU00810"/>
    </source>
</evidence>
<feature type="region of interest" description="Disordered" evidence="21">
    <location>
        <begin position="2064"/>
        <end position="2143"/>
    </location>
</feature>
<dbReference type="InterPro" id="IPR039774">
    <property type="entry name" value="Sin3-like"/>
</dbReference>
<feature type="compositionally biased region" description="Polar residues" evidence="21">
    <location>
        <begin position="2087"/>
        <end position="2109"/>
    </location>
</feature>
<evidence type="ECO:0000256" key="14">
    <source>
        <dbReference type="ARBA" id="ARBA00022989"/>
    </source>
</evidence>
<evidence type="ECO:0000256" key="5">
    <source>
        <dbReference type="ARBA" id="ARBA00012401"/>
    </source>
</evidence>
<comment type="similarity">
    <text evidence="4">Belongs to the protein kinase superfamily. TKL Ser/Thr protein kinase family. TGFB receptor subfamily.</text>
</comment>
<evidence type="ECO:0000256" key="16">
    <source>
        <dbReference type="ARBA" id="ARBA00023170"/>
    </source>
</evidence>
<reference evidence="24" key="2">
    <citation type="submission" date="2021-08" db="EMBL/GenBank/DDBJ databases">
        <authorList>
            <person name="Eriksson T."/>
        </authorList>
    </citation>
    <scope>NUCLEOTIDE SEQUENCE</scope>
    <source>
        <strain evidence="24">Stoneville</strain>
        <tissue evidence="24">Whole head</tissue>
    </source>
</reference>